<dbReference type="AlphaFoldDB" id="A0AAD1W0E3"/>
<name>A0AAD1W0E3_PELCU</name>
<evidence type="ECO:0000313" key="3">
    <source>
        <dbReference type="Proteomes" id="UP001295444"/>
    </source>
</evidence>
<feature type="compositionally biased region" description="Basic and acidic residues" evidence="1">
    <location>
        <begin position="79"/>
        <end position="88"/>
    </location>
</feature>
<dbReference type="EMBL" id="OW240915">
    <property type="protein sequence ID" value="CAH2281849.1"/>
    <property type="molecule type" value="Genomic_DNA"/>
</dbReference>
<reference evidence="2" key="1">
    <citation type="submission" date="2022-03" db="EMBL/GenBank/DDBJ databases">
        <authorList>
            <person name="Alioto T."/>
            <person name="Alioto T."/>
            <person name="Gomez Garrido J."/>
        </authorList>
    </citation>
    <scope>NUCLEOTIDE SEQUENCE</scope>
</reference>
<protein>
    <submittedName>
        <fullName evidence="2">Uncharacterized protein</fullName>
    </submittedName>
</protein>
<evidence type="ECO:0000256" key="1">
    <source>
        <dbReference type="SAM" id="MobiDB-lite"/>
    </source>
</evidence>
<keyword evidence="3" id="KW-1185">Reference proteome</keyword>
<organism evidence="2 3">
    <name type="scientific">Pelobates cultripes</name>
    <name type="common">Western spadefoot toad</name>
    <dbReference type="NCBI Taxonomy" id="61616"/>
    <lineage>
        <taxon>Eukaryota</taxon>
        <taxon>Metazoa</taxon>
        <taxon>Chordata</taxon>
        <taxon>Craniata</taxon>
        <taxon>Vertebrata</taxon>
        <taxon>Euteleostomi</taxon>
        <taxon>Amphibia</taxon>
        <taxon>Batrachia</taxon>
        <taxon>Anura</taxon>
        <taxon>Pelobatoidea</taxon>
        <taxon>Pelobatidae</taxon>
        <taxon>Pelobates</taxon>
    </lineage>
</organism>
<feature type="region of interest" description="Disordered" evidence="1">
    <location>
        <begin position="56"/>
        <end position="88"/>
    </location>
</feature>
<accession>A0AAD1W0E3</accession>
<proteinExistence type="predicted"/>
<gene>
    <name evidence="2" type="ORF">PECUL_23A003593</name>
</gene>
<evidence type="ECO:0000313" key="2">
    <source>
        <dbReference type="EMBL" id="CAH2281849.1"/>
    </source>
</evidence>
<dbReference type="Proteomes" id="UP001295444">
    <property type="component" value="Chromosome 04"/>
</dbReference>
<sequence>MGKKSRRQGLVKLAGSQDIGDLLLRPSRAHGTFAPKENGDSLSASYEERFMDVLDEIPDGGGLHHPSSDEDNELPSTKGDIKTLLRNI</sequence>